<dbReference type="InterPro" id="IPR043129">
    <property type="entry name" value="ATPase_NBD"/>
</dbReference>
<evidence type="ECO:0000313" key="2">
    <source>
        <dbReference type="EMBL" id="QNJ92531.1"/>
    </source>
</evidence>
<dbReference type="Proteomes" id="UP000515498">
    <property type="component" value="Chromosome"/>
</dbReference>
<comment type="similarity">
    <text evidence="1">Belongs to the ROK (NagC/XylR) family.</text>
</comment>
<dbReference type="InterPro" id="IPR000600">
    <property type="entry name" value="ROK"/>
</dbReference>
<protein>
    <submittedName>
        <fullName evidence="2">ROK family protein</fullName>
    </submittedName>
</protein>
<accession>A0A7G8PDW5</accession>
<dbReference type="PANTHER" id="PTHR18964:SF149">
    <property type="entry name" value="BIFUNCTIONAL UDP-N-ACETYLGLUCOSAMINE 2-EPIMERASE_N-ACETYLMANNOSAMINE KINASE"/>
    <property type="match status" value="1"/>
</dbReference>
<evidence type="ECO:0000256" key="1">
    <source>
        <dbReference type="ARBA" id="ARBA00006479"/>
    </source>
</evidence>
<dbReference type="SUPFAM" id="SSF46785">
    <property type="entry name" value="Winged helix' DNA-binding domain"/>
    <property type="match status" value="1"/>
</dbReference>
<dbReference type="Gene3D" id="1.10.10.10">
    <property type="entry name" value="Winged helix-like DNA-binding domain superfamily/Winged helix DNA-binding domain"/>
    <property type="match status" value="1"/>
</dbReference>
<reference evidence="2 3" key="1">
    <citation type="submission" date="2020-07" db="EMBL/GenBank/DDBJ databases">
        <title>Draft genome sequence of four isobutane-metabolizing strains capable of cometabolically degrading diverse ether contaminants.</title>
        <authorList>
            <person name="Chen W."/>
            <person name="Faulkner N."/>
            <person name="Smith C."/>
            <person name="Hyman M."/>
        </authorList>
    </citation>
    <scope>NUCLEOTIDE SEQUENCE [LARGE SCALE GENOMIC DNA]</scope>
    <source>
        <strain evidence="2 3">2A</strain>
    </source>
</reference>
<name>A0A7G8PDW5_9MYCO</name>
<dbReference type="EMBL" id="CP059894">
    <property type="protein sequence ID" value="QNJ92531.1"/>
    <property type="molecule type" value="Genomic_DNA"/>
</dbReference>
<dbReference type="Pfam" id="PF00480">
    <property type="entry name" value="ROK"/>
    <property type="match status" value="1"/>
</dbReference>
<organism evidence="2 3">
    <name type="scientific">Mycolicibacterium fluoranthenivorans</name>
    <dbReference type="NCBI Taxonomy" id="258505"/>
    <lineage>
        <taxon>Bacteria</taxon>
        <taxon>Bacillati</taxon>
        <taxon>Actinomycetota</taxon>
        <taxon>Actinomycetes</taxon>
        <taxon>Mycobacteriales</taxon>
        <taxon>Mycobacteriaceae</taxon>
        <taxon>Mycolicibacterium</taxon>
    </lineage>
</organism>
<sequence length="408" mass="42915">MVVFDSPQRARARNRRLVLDVVHSRRGVTRAQLGAIIKLSKTSIKEICDDLIAEGLLEEYQSEPSKRQQGRPALSLRISTTHGCVLGIDVGADKVSARTATLDGDVLAAKEVRTRREKPDKDYLLGLVREAVTSVRQSGPEDSSEFHTIVVSTPGVVDPRTQVVSLAPQILDWDGTDLRAAFAECLDVEPERVFVERQTDLSVLAEAVAGAAEGIGTVLYVQLGIGIGGGIIANGSPVTGAVGAAGELGYLPLSFGDDPPAGSGIGAWEWAAGGRAWARHGRAAATEPGGSRLRELAGGNPDEVDAEVVFRGIREGDQASLAVFRCMTHRIAAGIAAAVCVINPECVLIAGGLSKGGEMLLDALRDELDQLVPIMPDVRLAAFGGDGGVTGALYKATERAFDALNPMP</sequence>
<dbReference type="AlphaFoldDB" id="A0A7G8PDW5"/>
<gene>
    <name evidence="2" type="ORF">HZU40_31125</name>
</gene>
<dbReference type="RefSeq" id="WP_187096923.1">
    <property type="nucleotide sequence ID" value="NZ_CP059894.1"/>
</dbReference>
<dbReference type="InterPro" id="IPR036388">
    <property type="entry name" value="WH-like_DNA-bd_sf"/>
</dbReference>
<dbReference type="PANTHER" id="PTHR18964">
    <property type="entry name" value="ROK (REPRESSOR, ORF, KINASE) FAMILY"/>
    <property type="match status" value="1"/>
</dbReference>
<dbReference type="KEGG" id="mflu:HZU40_31125"/>
<dbReference type="InterPro" id="IPR036390">
    <property type="entry name" value="WH_DNA-bd_sf"/>
</dbReference>
<dbReference type="Gene3D" id="3.30.420.40">
    <property type="match status" value="2"/>
</dbReference>
<evidence type="ECO:0000313" key="3">
    <source>
        <dbReference type="Proteomes" id="UP000515498"/>
    </source>
</evidence>
<proteinExistence type="inferred from homology"/>
<dbReference type="SUPFAM" id="SSF53067">
    <property type="entry name" value="Actin-like ATPase domain"/>
    <property type="match status" value="1"/>
</dbReference>